<organism evidence="8 9">
    <name type="scientific">Kineococcus gynurae</name>
    <dbReference type="NCBI Taxonomy" id="452979"/>
    <lineage>
        <taxon>Bacteria</taxon>
        <taxon>Bacillati</taxon>
        <taxon>Actinomycetota</taxon>
        <taxon>Actinomycetes</taxon>
        <taxon>Kineosporiales</taxon>
        <taxon>Kineosporiaceae</taxon>
        <taxon>Kineococcus</taxon>
    </lineage>
</organism>
<comment type="function">
    <text evidence="7">Part of the twin-arginine translocation (Tat) system that transports large folded proteins containing a characteristic twin-arginine motif in their signal peptide across membranes. Together with TatB, TatC is part of a receptor directly interacting with Tat signal peptides.</text>
</comment>
<feature type="transmembrane region" description="Helical" evidence="7">
    <location>
        <begin position="14"/>
        <end position="32"/>
    </location>
</feature>
<feature type="transmembrane region" description="Helical" evidence="7">
    <location>
        <begin position="70"/>
        <end position="89"/>
    </location>
</feature>
<dbReference type="Pfam" id="PF00902">
    <property type="entry name" value="TatC"/>
    <property type="match status" value="1"/>
</dbReference>
<evidence type="ECO:0000256" key="6">
    <source>
        <dbReference type="ARBA" id="ARBA00023136"/>
    </source>
</evidence>
<accession>A0ABV5LQX5</accession>
<dbReference type="PRINTS" id="PR01840">
    <property type="entry name" value="TATCFAMILY"/>
</dbReference>
<dbReference type="PANTHER" id="PTHR30371:SF0">
    <property type="entry name" value="SEC-INDEPENDENT PROTEIN TRANSLOCASE PROTEIN TATC, CHLOROPLASTIC-RELATED"/>
    <property type="match status" value="1"/>
</dbReference>
<dbReference type="RefSeq" id="WP_380138257.1">
    <property type="nucleotide sequence ID" value="NZ_JBHLUI010000009.1"/>
</dbReference>
<comment type="subunit">
    <text evidence="7">The Tat system comprises two distinct complexes: a TatABC complex, containing multiple copies of TatA, TatB and TatC subunits, and a separate TatA complex, containing only TatA subunits. Substrates initially bind to the TatABC complex, which probably triggers association of the separate TatA complex to form the active translocon.</text>
</comment>
<feature type="transmembrane region" description="Helical" evidence="7">
    <location>
        <begin position="150"/>
        <end position="171"/>
    </location>
</feature>
<keyword evidence="7" id="KW-0813">Transport</keyword>
<keyword evidence="9" id="KW-1185">Reference proteome</keyword>
<dbReference type="NCBIfam" id="TIGR00945">
    <property type="entry name" value="tatC"/>
    <property type="match status" value="1"/>
</dbReference>
<evidence type="ECO:0000313" key="8">
    <source>
        <dbReference type="EMBL" id="MFB9376488.1"/>
    </source>
</evidence>
<sequence length="254" mass="27850">MPLMEHLDELRKRLFRAAVGVVLGAIAGWFLWADYVLPALIAPMQAFGTAGALNYDSVIGPIEIQLKGSLWVGVIASSPIWVYQIWAFITPGLTTKEKRYSIGFVTAGVPLFLAGVALAYTVLPQTFKFVAEFSTEGATNYITASSYLSFIMRLLLAFGIAFLVPVIFVALNFAGLLKARHLLASWRIVVFLCFLFAAVFTPTPDALTMIIMALPMIVLFAIATLICFLNDKRRARNNPTEDYSALDDDAASPL</sequence>
<comment type="similarity">
    <text evidence="7">Belongs to the TatC family.</text>
</comment>
<keyword evidence="3 7" id="KW-0653">Protein transport</keyword>
<proteinExistence type="inferred from homology"/>
<comment type="subcellular location">
    <subcellularLocation>
        <location evidence="7">Cell membrane</location>
        <topology evidence="7">Multi-pass membrane protein</topology>
    </subcellularLocation>
    <subcellularLocation>
        <location evidence="1">Membrane</location>
        <topology evidence="1">Multi-pass membrane protein</topology>
    </subcellularLocation>
</comment>
<reference evidence="8 9" key="1">
    <citation type="submission" date="2024-09" db="EMBL/GenBank/DDBJ databases">
        <authorList>
            <person name="Sun Q."/>
            <person name="Mori K."/>
        </authorList>
    </citation>
    <scope>NUCLEOTIDE SEQUENCE [LARGE SCALE GENOMIC DNA]</scope>
    <source>
        <strain evidence="8 9">TISTR 1856</strain>
    </source>
</reference>
<evidence type="ECO:0000256" key="7">
    <source>
        <dbReference type="HAMAP-Rule" id="MF_00902"/>
    </source>
</evidence>
<dbReference type="InterPro" id="IPR002033">
    <property type="entry name" value="TatC"/>
</dbReference>
<evidence type="ECO:0000313" key="9">
    <source>
        <dbReference type="Proteomes" id="UP001589748"/>
    </source>
</evidence>
<evidence type="ECO:0000256" key="3">
    <source>
        <dbReference type="ARBA" id="ARBA00022927"/>
    </source>
</evidence>
<gene>
    <name evidence="7 8" type="primary">tatC</name>
    <name evidence="8" type="ORF">ACFFVI_05865</name>
</gene>
<feature type="transmembrane region" description="Helical" evidence="7">
    <location>
        <begin position="206"/>
        <end position="229"/>
    </location>
</feature>
<dbReference type="EMBL" id="JBHMDM010000003">
    <property type="protein sequence ID" value="MFB9376488.1"/>
    <property type="molecule type" value="Genomic_DNA"/>
</dbReference>
<keyword evidence="6 7" id="KW-0472">Membrane</keyword>
<evidence type="ECO:0000256" key="2">
    <source>
        <dbReference type="ARBA" id="ARBA00022692"/>
    </source>
</evidence>
<protein>
    <recommendedName>
        <fullName evidence="7">Sec-independent protein translocase protein TatC</fullName>
    </recommendedName>
</protein>
<evidence type="ECO:0000256" key="5">
    <source>
        <dbReference type="ARBA" id="ARBA00023010"/>
    </source>
</evidence>
<feature type="transmembrane region" description="Helical" evidence="7">
    <location>
        <begin position="101"/>
        <end position="123"/>
    </location>
</feature>
<feature type="transmembrane region" description="Helical" evidence="7">
    <location>
        <begin position="183"/>
        <end position="200"/>
    </location>
</feature>
<evidence type="ECO:0000256" key="1">
    <source>
        <dbReference type="ARBA" id="ARBA00004141"/>
    </source>
</evidence>
<dbReference type="HAMAP" id="MF_00902">
    <property type="entry name" value="TatC"/>
    <property type="match status" value="1"/>
</dbReference>
<dbReference type="PANTHER" id="PTHR30371">
    <property type="entry name" value="SEC-INDEPENDENT PROTEIN TRANSLOCASE PROTEIN TATC"/>
    <property type="match status" value="1"/>
</dbReference>
<keyword evidence="7" id="KW-1003">Cell membrane</keyword>
<keyword evidence="5 7" id="KW-0811">Translocation</keyword>
<dbReference type="Proteomes" id="UP001589748">
    <property type="component" value="Unassembled WGS sequence"/>
</dbReference>
<comment type="caution">
    <text evidence="8">The sequence shown here is derived from an EMBL/GenBank/DDBJ whole genome shotgun (WGS) entry which is preliminary data.</text>
</comment>
<name>A0ABV5LQX5_9ACTN</name>
<keyword evidence="4 7" id="KW-1133">Transmembrane helix</keyword>
<evidence type="ECO:0000256" key="4">
    <source>
        <dbReference type="ARBA" id="ARBA00022989"/>
    </source>
</evidence>
<keyword evidence="2 7" id="KW-0812">Transmembrane</keyword>